<comment type="caution">
    <text evidence="10">The sequence shown here is derived from an EMBL/GenBank/DDBJ whole genome shotgun (WGS) entry which is preliminary data.</text>
</comment>
<keyword evidence="4 6" id="KW-0808">Transferase</keyword>
<dbReference type="EC" id="2.5.1.157" evidence="6"/>
<keyword evidence="5 6" id="KW-0949">S-adenosyl-L-methionine</keyword>
<feature type="binding site" evidence="6">
    <location>
        <position position="163"/>
    </location>
    <ligand>
        <name>S-adenosyl-L-methionine</name>
        <dbReference type="ChEBI" id="CHEBI:59789"/>
    </ligand>
</feature>
<evidence type="ECO:0000259" key="9">
    <source>
        <dbReference type="Pfam" id="PF04068"/>
    </source>
</evidence>
<dbReference type="NCBIfam" id="NF002621">
    <property type="entry name" value="PRK02287.1"/>
    <property type="match status" value="1"/>
</dbReference>
<keyword evidence="3 6" id="KW-0698">rRNA processing</keyword>
<comment type="caution">
    <text evidence="6">Lacks conserved residue(s) required for the propagation of feature annotation.</text>
</comment>
<feature type="domain" description="16S/18S rRNA aminocarboxypropyltransferase Tsr3 C-terminal" evidence="8">
    <location>
        <begin position="114"/>
        <end position="240"/>
    </location>
</feature>
<feature type="binding site" evidence="6">
    <location>
        <position position="92"/>
    </location>
    <ligand>
        <name>S-adenosyl-L-methionine</name>
        <dbReference type="ChEBI" id="CHEBI:59789"/>
    </ligand>
</feature>
<evidence type="ECO:0000259" key="8">
    <source>
        <dbReference type="Pfam" id="PF04034"/>
    </source>
</evidence>
<dbReference type="HAMAP" id="MF_01116">
    <property type="entry name" value="TSR3"/>
    <property type="match status" value="1"/>
</dbReference>
<sequence>MPPKRHHNRIRRRRTSHRPPKLSTKTETKHTKDSESDTEDGCSEELTSANDDSDWPPCSSEEIQSSDESMASLVPYQLGMFDFDQCDPKRCSGRKLAHFNLVSVLKLGCKFPGILLSPNGTSTFSCADADDVRNHGLAVIDCSWNQVEQTPLHRAKAAQFRLLPYLIAANPVNYGKPCRLTCVEALAAALYIIGSPQSASLLLSKFKWGPNFLEINRELLDTYEKCKSASEVIEAQNSYLERIEKENELKKQRPVDLPPSYSDDDD</sequence>
<evidence type="ECO:0000256" key="3">
    <source>
        <dbReference type="ARBA" id="ARBA00022552"/>
    </source>
</evidence>
<dbReference type="Pfam" id="PF04034">
    <property type="entry name" value="Ribo_biogen_C"/>
    <property type="match status" value="1"/>
</dbReference>
<evidence type="ECO:0000313" key="10">
    <source>
        <dbReference type="EMBL" id="MFH4973997.1"/>
    </source>
</evidence>
<dbReference type="GO" id="GO:0106388">
    <property type="term" value="F:rRNA small subunit aminocarboxypropyltransferase activity"/>
    <property type="evidence" value="ECO:0007669"/>
    <property type="project" value="UniProtKB-EC"/>
</dbReference>
<dbReference type="Proteomes" id="UP001608902">
    <property type="component" value="Unassembled WGS sequence"/>
</dbReference>
<evidence type="ECO:0000256" key="2">
    <source>
        <dbReference type="ARBA" id="ARBA00022517"/>
    </source>
</evidence>
<dbReference type="PANTHER" id="PTHR20426">
    <property type="entry name" value="RIBOSOME BIOGENESIS PROTEIN TSR3 HOMOLOG"/>
    <property type="match status" value="1"/>
</dbReference>
<keyword evidence="2 6" id="KW-0690">Ribosome biogenesis</keyword>
<organism evidence="10 11">
    <name type="scientific">Gnathostoma spinigerum</name>
    <dbReference type="NCBI Taxonomy" id="75299"/>
    <lineage>
        <taxon>Eukaryota</taxon>
        <taxon>Metazoa</taxon>
        <taxon>Ecdysozoa</taxon>
        <taxon>Nematoda</taxon>
        <taxon>Chromadorea</taxon>
        <taxon>Rhabditida</taxon>
        <taxon>Spirurina</taxon>
        <taxon>Gnathostomatomorpha</taxon>
        <taxon>Gnathostomatoidea</taxon>
        <taxon>Gnathostomatidae</taxon>
        <taxon>Gnathostoma</taxon>
    </lineage>
</organism>
<feature type="binding site" evidence="6">
    <location>
        <position position="140"/>
    </location>
    <ligand>
        <name>S-adenosyl-L-methionine</name>
        <dbReference type="ChEBI" id="CHEBI:59789"/>
    </ligand>
</feature>
<dbReference type="AlphaFoldDB" id="A0ABD6EBD9"/>
<dbReference type="GO" id="GO:1904047">
    <property type="term" value="F:S-adenosyl-L-methionine binding"/>
    <property type="evidence" value="ECO:0007669"/>
    <property type="project" value="UniProtKB-UniRule"/>
</dbReference>
<feature type="compositionally biased region" description="Basic residues" evidence="7">
    <location>
        <begin position="1"/>
        <end position="20"/>
    </location>
</feature>
<dbReference type="GO" id="GO:0000455">
    <property type="term" value="P:enzyme-directed rRNA pseudouridine synthesis"/>
    <property type="evidence" value="ECO:0007669"/>
    <property type="project" value="UniProtKB-UniRule"/>
</dbReference>
<reference evidence="10 11" key="1">
    <citation type="submission" date="2024-08" db="EMBL/GenBank/DDBJ databases">
        <title>Gnathostoma spinigerum genome.</title>
        <authorList>
            <person name="Gonzalez-Bertolin B."/>
            <person name="Monzon S."/>
            <person name="Zaballos A."/>
            <person name="Jimenez P."/>
            <person name="Dekumyoy P."/>
            <person name="Varona S."/>
            <person name="Cuesta I."/>
            <person name="Sumanam S."/>
            <person name="Adisakwattana P."/>
            <person name="Gasser R.B."/>
            <person name="Hernandez-Gonzalez A."/>
            <person name="Young N.D."/>
            <person name="Perteguer M.J."/>
        </authorList>
    </citation>
    <scope>NUCLEOTIDE SEQUENCE [LARGE SCALE GENOMIC DNA]</scope>
    <source>
        <strain evidence="10">AL3</strain>
        <tissue evidence="10">Liver</tissue>
    </source>
</reference>
<keyword evidence="1" id="KW-0963">Cytoplasm</keyword>
<evidence type="ECO:0000313" key="11">
    <source>
        <dbReference type="Proteomes" id="UP001608902"/>
    </source>
</evidence>
<proteinExistence type="inferred from homology"/>
<comment type="function">
    <text evidence="6">Aminocarboxypropyltransferase that catalyzes the aminocarboxypropyl transfer on pseudouridine in 18S rRNA. It constitutes the last step in biosynthesis of the hypermodified N1-methyl-N3-(3-amino-3-carboxypropyl) pseudouridine (m1acp3-Psi).</text>
</comment>
<evidence type="ECO:0000256" key="4">
    <source>
        <dbReference type="ARBA" id="ARBA00022679"/>
    </source>
</evidence>
<comment type="similarity">
    <text evidence="6">Belongs to the TDD superfamily. TSR3 family.</text>
</comment>
<evidence type="ECO:0000256" key="6">
    <source>
        <dbReference type="HAMAP-Rule" id="MF_03146"/>
    </source>
</evidence>
<dbReference type="InterPro" id="IPR007177">
    <property type="entry name" value="Tsr3_C"/>
</dbReference>
<keyword evidence="11" id="KW-1185">Reference proteome</keyword>
<protein>
    <recommendedName>
        <fullName evidence="6">18S rRNA aminocarboxypropyltransferase</fullName>
        <ecNumber evidence="6">2.5.1.157</ecNumber>
    </recommendedName>
</protein>
<accession>A0ABD6EBD9</accession>
<dbReference type="EMBL" id="JBGFUD010000211">
    <property type="protein sequence ID" value="MFH4973997.1"/>
    <property type="molecule type" value="Genomic_DNA"/>
</dbReference>
<feature type="region of interest" description="Disordered" evidence="7">
    <location>
        <begin position="1"/>
        <end position="66"/>
    </location>
</feature>
<feature type="compositionally biased region" description="Basic and acidic residues" evidence="7">
    <location>
        <begin position="24"/>
        <end position="35"/>
    </location>
</feature>
<name>A0ABD6EBD9_9BILA</name>
<evidence type="ECO:0000256" key="5">
    <source>
        <dbReference type="ARBA" id="ARBA00022691"/>
    </source>
</evidence>
<dbReference type="PANTHER" id="PTHR20426:SF0">
    <property type="entry name" value="18S RRNA AMINOCARBOXYPROPYLTRANSFERASE"/>
    <property type="match status" value="1"/>
</dbReference>
<dbReference type="Pfam" id="PF04068">
    <property type="entry name" value="Fer4_RLI"/>
    <property type="match status" value="1"/>
</dbReference>
<comment type="catalytic activity">
    <reaction evidence="6">
        <text>an N(1)-methylpseudouridine in rRNA + S-adenosyl-L-methionine = N(1)-methyl-N(3)-[(3S)-3-amino-3-carboxypropyl]pseudouridine in rRNA + S-methyl-5'-thioadenosine + H(+)</text>
        <dbReference type="Rhea" id="RHEA:63296"/>
        <dbReference type="Rhea" id="RHEA-COMP:11634"/>
        <dbReference type="Rhea" id="RHEA-COMP:16310"/>
        <dbReference type="ChEBI" id="CHEBI:15378"/>
        <dbReference type="ChEBI" id="CHEBI:17509"/>
        <dbReference type="ChEBI" id="CHEBI:59789"/>
        <dbReference type="ChEBI" id="CHEBI:74890"/>
        <dbReference type="ChEBI" id="CHEBI:146234"/>
        <dbReference type="EC" id="2.5.1.157"/>
    </reaction>
</comment>
<gene>
    <name evidence="10" type="ORF">AB6A40_000706</name>
</gene>
<dbReference type="InterPro" id="IPR007209">
    <property type="entry name" value="RNaseL-inhib-like_metal-bd_dom"/>
</dbReference>
<evidence type="ECO:0000256" key="7">
    <source>
        <dbReference type="SAM" id="MobiDB-lite"/>
    </source>
</evidence>
<dbReference type="InterPro" id="IPR022968">
    <property type="entry name" value="Tsr3-like"/>
</dbReference>
<feature type="domain" description="RNase L inhibitor RLI-like possible metal-binding" evidence="9">
    <location>
        <begin position="80"/>
        <end position="108"/>
    </location>
</feature>
<evidence type="ECO:0000256" key="1">
    <source>
        <dbReference type="ARBA" id="ARBA00022490"/>
    </source>
</evidence>